<organism evidence="2 3">
    <name type="scientific">Triparma strigata</name>
    <dbReference type="NCBI Taxonomy" id="1606541"/>
    <lineage>
        <taxon>Eukaryota</taxon>
        <taxon>Sar</taxon>
        <taxon>Stramenopiles</taxon>
        <taxon>Ochrophyta</taxon>
        <taxon>Bolidophyceae</taxon>
        <taxon>Parmales</taxon>
        <taxon>Triparmaceae</taxon>
        <taxon>Triparma</taxon>
    </lineage>
</organism>
<keyword evidence="3" id="KW-1185">Reference proteome</keyword>
<sequence length="260" mass="27984">MISTRRLRLFIPAMLARRRPTRIIAPEVGRLFSSGRRRRPPPNHRAPGGPSYTDFDGMFSKKATIPQPEIGEQRDPLHYKDGDGEGILGSGDWDSGGSGGNVGEGGDGDPLNFIRKVTKSALKGDIYTLPSGVGGGGGISPPSIMIYDELNRQREVTADGSRGDAGIADILLSSIGENGIALSPSHGDSSYSNPRMTFYVSVVPKTGRITYGSPVSGTSEFRFLEGRWRARDGTDLEGLIVRDMMRVFGGVLDIDLEDTN</sequence>
<feature type="compositionally biased region" description="Basic and acidic residues" evidence="1">
    <location>
        <begin position="71"/>
        <end position="83"/>
    </location>
</feature>
<evidence type="ECO:0000313" key="3">
    <source>
        <dbReference type="Proteomes" id="UP001165085"/>
    </source>
</evidence>
<evidence type="ECO:0000313" key="2">
    <source>
        <dbReference type="EMBL" id="GMH67938.1"/>
    </source>
</evidence>
<name>A0A9W7E726_9STRA</name>
<evidence type="ECO:0000256" key="1">
    <source>
        <dbReference type="SAM" id="MobiDB-lite"/>
    </source>
</evidence>
<dbReference type="EMBL" id="BRXY01000121">
    <property type="protein sequence ID" value="GMH67938.1"/>
    <property type="molecule type" value="Genomic_DNA"/>
</dbReference>
<feature type="compositionally biased region" description="Gly residues" evidence="1">
    <location>
        <begin position="85"/>
        <end position="105"/>
    </location>
</feature>
<dbReference type="AlphaFoldDB" id="A0A9W7E726"/>
<reference evidence="3" key="1">
    <citation type="journal article" date="2023" name="Commun. Biol.">
        <title>Genome analysis of Parmales, the sister group of diatoms, reveals the evolutionary specialization of diatoms from phago-mixotrophs to photoautotrophs.</title>
        <authorList>
            <person name="Ban H."/>
            <person name="Sato S."/>
            <person name="Yoshikawa S."/>
            <person name="Yamada K."/>
            <person name="Nakamura Y."/>
            <person name="Ichinomiya M."/>
            <person name="Sato N."/>
            <person name="Blanc-Mathieu R."/>
            <person name="Endo H."/>
            <person name="Kuwata A."/>
            <person name="Ogata H."/>
        </authorList>
    </citation>
    <scope>NUCLEOTIDE SEQUENCE [LARGE SCALE GENOMIC DNA]</scope>
    <source>
        <strain evidence="3">NIES 3701</strain>
    </source>
</reference>
<gene>
    <name evidence="2" type="ORF">TrST_g4175</name>
</gene>
<feature type="region of interest" description="Disordered" evidence="1">
    <location>
        <begin position="31"/>
        <end position="109"/>
    </location>
</feature>
<protein>
    <submittedName>
        <fullName evidence="2">Uncharacterized protein</fullName>
    </submittedName>
</protein>
<proteinExistence type="predicted"/>
<dbReference type="OrthoDB" id="10447423at2759"/>
<dbReference type="Proteomes" id="UP001165085">
    <property type="component" value="Unassembled WGS sequence"/>
</dbReference>
<comment type="caution">
    <text evidence="2">The sequence shown here is derived from an EMBL/GenBank/DDBJ whole genome shotgun (WGS) entry which is preliminary data.</text>
</comment>
<accession>A0A9W7E726</accession>